<keyword evidence="2" id="KW-1185">Reference proteome</keyword>
<reference evidence="1" key="1">
    <citation type="journal article" date="2023" name="Insect Mol. Biol.">
        <title>Genome sequencing provides insights into the evolution of gene families encoding plant cell wall-degrading enzymes in longhorned beetles.</title>
        <authorList>
            <person name="Shin N.R."/>
            <person name="Okamura Y."/>
            <person name="Kirsch R."/>
            <person name="Pauchet Y."/>
        </authorList>
    </citation>
    <scope>NUCLEOTIDE SEQUENCE</scope>
    <source>
        <strain evidence="1">AMC_N1</strain>
    </source>
</reference>
<sequence>MMEYHEIEGCVDIKSETLDIKKEEDDCDGSGINDLSLINSSVTPSDHIEIKPFVDESFTNLETKQTTIKSGPWQVTKYPYNNLQSRLIMQ</sequence>
<dbReference type="EMBL" id="JAPWTK010000780">
    <property type="protein sequence ID" value="KAJ8936133.1"/>
    <property type="molecule type" value="Genomic_DNA"/>
</dbReference>
<dbReference type="Proteomes" id="UP001162162">
    <property type="component" value="Unassembled WGS sequence"/>
</dbReference>
<proteinExistence type="predicted"/>
<evidence type="ECO:0000313" key="1">
    <source>
        <dbReference type="EMBL" id="KAJ8936133.1"/>
    </source>
</evidence>
<organism evidence="1 2">
    <name type="scientific">Aromia moschata</name>
    <dbReference type="NCBI Taxonomy" id="1265417"/>
    <lineage>
        <taxon>Eukaryota</taxon>
        <taxon>Metazoa</taxon>
        <taxon>Ecdysozoa</taxon>
        <taxon>Arthropoda</taxon>
        <taxon>Hexapoda</taxon>
        <taxon>Insecta</taxon>
        <taxon>Pterygota</taxon>
        <taxon>Neoptera</taxon>
        <taxon>Endopterygota</taxon>
        <taxon>Coleoptera</taxon>
        <taxon>Polyphaga</taxon>
        <taxon>Cucujiformia</taxon>
        <taxon>Chrysomeloidea</taxon>
        <taxon>Cerambycidae</taxon>
        <taxon>Cerambycinae</taxon>
        <taxon>Callichromatini</taxon>
        <taxon>Aromia</taxon>
    </lineage>
</organism>
<accession>A0AAV8XB38</accession>
<gene>
    <name evidence="1" type="ORF">NQ318_022215</name>
</gene>
<name>A0AAV8XB38_9CUCU</name>
<comment type="caution">
    <text evidence="1">The sequence shown here is derived from an EMBL/GenBank/DDBJ whole genome shotgun (WGS) entry which is preliminary data.</text>
</comment>
<protein>
    <submittedName>
        <fullName evidence="1">Uncharacterized protein</fullName>
    </submittedName>
</protein>
<evidence type="ECO:0000313" key="2">
    <source>
        <dbReference type="Proteomes" id="UP001162162"/>
    </source>
</evidence>
<dbReference type="AlphaFoldDB" id="A0AAV8XB38"/>